<evidence type="ECO:0000256" key="1">
    <source>
        <dbReference type="ARBA" id="ARBA00022927"/>
    </source>
</evidence>
<comment type="caution">
    <text evidence="3">The sequence shown here is derived from an EMBL/GenBank/DDBJ whole genome shotgun (WGS) entry which is preliminary data.</text>
</comment>
<sequence length="175" mass="20354">MRPPRPPTLVERIHRRLHEPNEASKTLHATSVIHDLHARMEGNITTTLKKAKLIKLHLESLDLANTTNRSLTGCNPCTSTNHTHTSVATSLCKKLKDSMEGFGELRKRVAINHREAMEWWYYTVIGEKQDKEMMEALVMKRCKRPEMLKVKVTIDKEIKWFKILMHYNANVKNEL</sequence>
<dbReference type="InterPro" id="IPR010989">
    <property type="entry name" value="SNARE"/>
</dbReference>
<dbReference type="GO" id="GO:0016020">
    <property type="term" value="C:membrane"/>
    <property type="evidence" value="ECO:0007669"/>
    <property type="project" value="InterPro"/>
</dbReference>
<gene>
    <name evidence="3" type="ORF">COCNU_01G010480</name>
</gene>
<dbReference type="AlphaFoldDB" id="A0A8K0MUY1"/>
<evidence type="ECO:0000313" key="4">
    <source>
        <dbReference type="Proteomes" id="UP000797356"/>
    </source>
</evidence>
<dbReference type="InterPro" id="IPR006011">
    <property type="entry name" value="Syntaxin_N"/>
</dbReference>
<dbReference type="Proteomes" id="UP000797356">
    <property type="component" value="Chromosome 1"/>
</dbReference>
<dbReference type="GO" id="GO:0015031">
    <property type="term" value="P:protein transport"/>
    <property type="evidence" value="ECO:0007669"/>
    <property type="project" value="UniProtKB-KW"/>
</dbReference>
<keyword evidence="1" id="KW-0813">Transport</keyword>
<dbReference type="Gene3D" id="1.20.58.70">
    <property type="match status" value="1"/>
</dbReference>
<proteinExistence type="predicted"/>
<dbReference type="SUPFAM" id="SSF47661">
    <property type="entry name" value="t-snare proteins"/>
    <property type="match status" value="1"/>
</dbReference>
<accession>A0A8K0MUY1</accession>
<keyword evidence="4" id="KW-1185">Reference proteome</keyword>
<evidence type="ECO:0000259" key="2">
    <source>
        <dbReference type="Pfam" id="PF00804"/>
    </source>
</evidence>
<dbReference type="EMBL" id="CM017872">
    <property type="protein sequence ID" value="KAG1327114.1"/>
    <property type="molecule type" value="Genomic_DNA"/>
</dbReference>
<keyword evidence="1" id="KW-0653">Protein transport</keyword>
<reference evidence="3" key="1">
    <citation type="journal article" date="2017" name="Gigascience">
        <title>The genome draft of coconut (Cocos nucifera).</title>
        <authorList>
            <person name="Xiao Y."/>
            <person name="Xu P."/>
            <person name="Fan H."/>
            <person name="Baudouin L."/>
            <person name="Xia W."/>
            <person name="Bocs S."/>
            <person name="Xu J."/>
            <person name="Li Q."/>
            <person name="Guo A."/>
            <person name="Zhou L."/>
            <person name="Li J."/>
            <person name="Wu Y."/>
            <person name="Ma Z."/>
            <person name="Armero A."/>
            <person name="Issali A.E."/>
            <person name="Liu N."/>
            <person name="Peng M."/>
            <person name="Yang Y."/>
        </authorList>
    </citation>
    <scope>NUCLEOTIDE SEQUENCE</scope>
    <source>
        <tissue evidence="3">Spear leaf of Hainan Tall coconut</tissue>
    </source>
</reference>
<protein>
    <submittedName>
        <fullName evidence="3">Putative syntaxin-112</fullName>
    </submittedName>
</protein>
<organism evidence="3 4">
    <name type="scientific">Cocos nucifera</name>
    <name type="common">Coconut palm</name>
    <dbReference type="NCBI Taxonomy" id="13894"/>
    <lineage>
        <taxon>Eukaryota</taxon>
        <taxon>Viridiplantae</taxon>
        <taxon>Streptophyta</taxon>
        <taxon>Embryophyta</taxon>
        <taxon>Tracheophyta</taxon>
        <taxon>Spermatophyta</taxon>
        <taxon>Magnoliopsida</taxon>
        <taxon>Liliopsida</taxon>
        <taxon>Arecaceae</taxon>
        <taxon>Arecoideae</taxon>
        <taxon>Cocoseae</taxon>
        <taxon>Attaleinae</taxon>
        <taxon>Cocos</taxon>
    </lineage>
</organism>
<feature type="domain" description="Syntaxin N-terminal" evidence="2">
    <location>
        <begin position="10"/>
        <end position="140"/>
    </location>
</feature>
<dbReference type="GO" id="GO:0016192">
    <property type="term" value="P:vesicle-mediated transport"/>
    <property type="evidence" value="ECO:0007669"/>
    <property type="project" value="InterPro"/>
</dbReference>
<dbReference type="Pfam" id="PF00804">
    <property type="entry name" value="Syntaxin"/>
    <property type="match status" value="1"/>
</dbReference>
<evidence type="ECO:0000313" key="3">
    <source>
        <dbReference type="EMBL" id="KAG1327114.1"/>
    </source>
</evidence>
<reference evidence="3" key="2">
    <citation type="submission" date="2019-07" db="EMBL/GenBank/DDBJ databases">
        <authorList>
            <person name="Yang Y."/>
            <person name="Bocs S."/>
            <person name="Baudouin L."/>
        </authorList>
    </citation>
    <scope>NUCLEOTIDE SEQUENCE</scope>
    <source>
        <tissue evidence="3">Spear leaf of Hainan Tall coconut</tissue>
    </source>
</reference>
<name>A0A8K0MUY1_COCNU</name>